<accession>A0A9N9GV01</accession>
<reference evidence="1" key="1">
    <citation type="submission" date="2021-06" db="EMBL/GenBank/DDBJ databases">
        <authorList>
            <person name="Kallberg Y."/>
            <person name="Tangrot J."/>
            <person name="Rosling A."/>
        </authorList>
    </citation>
    <scope>NUCLEOTIDE SEQUENCE</scope>
    <source>
        <strain evidence="1">FL966</strain>
    </source>
</reference>
<dbReference type="PANTHER" id="PTHR31669">
    <property type="entry name" value="PROTEIN FAR1-RELATED SEQUENCE 10-RELATED"/>
    <property type="match status" value="1"/>
</dbReference>
<comment type="caution">
    <text evidence="1">The sequence shown here is derived from an EMBL/GenBank/DDBJ whole genome shotgun (WGS) entry which is preliminary data.</text>
</comment>
<dbReference type="OrthoDB" id="2355492at2759"/>
<dbReference type="Proteomes" id="UP000789759">
    <property type="component" value="Unassembled WGS sequence"/>
</dbReference>
<gene>
    <name evidence="1" type="ORF">CPELLU_LOCUS8266</name>
</gene>
<dbReference type="GO" id="GO:0006355">
    <property type="term" value="P:regulation of DNA-templated transcription"/>
    <property type="evidence" value="ECO:0007669"/>
    <property type="project" value="InterPro"/>
</dbReference>
<keyword evidence="2" id="KW-1185">Reference proteome</keyword>
<dbReference type="InterPro" id="IPR031052">
    <property type="entry name" value="FHY3/FAR1"/>
</dbReference>
<dbReference type="EMBL" id="CAJVQA010005810">
    <property type="protein sequence ID" value="CAG8628394.1"/>
    <property type="molecule type" value="Genomic_DNA"/>
</dbReference>
<evidence type="ECO:0000313" key="1">
    <source>
        <dbReference type="EMBL" id="CAG8628394.1"/>
    </source>
</evidence>
<organism evidence="1 2">
    <name type="scientific">Cetraspora pellucida</name>
    <dbReference type="NCBI Taxonomy" id="1433469"/>
    <lineage>
        <taxon>Eukaryota</taxon>
        <taxon>Fungi</taxon>
        <taxon>Fungi incertae sedis</taxon>
        <taxon>Mucoromycota</taxon>
        <taxon>Glomeromycotina</taxon>
        <taxon>Glomeromycetes</taxon>
        <taxon>Diversisporales</taxon>
        <taxon>Gigasporaceae</taxon>
        <taxon>Cetraspora</taxon>
    </lineage>
</organism>
<protein>
    <submittedName>
        <fullName evidence="1">20028_t:CDS:1</fullName>
    </submittedName>
</protein>
<name>A0A9N9GV01_9GLOM</name>
<proteinExistence type="predicted"/>
<sequence>MNDAENIKNTDDLNNWSNNTEDIESADHLKNMKNVATTILKCLVSNMNDAEKENMNNHHDENFENTENEATTSQATSFISTESNTSGKTNGFNVVKDYVDHENNVIRRRTYVCQHSRYYESNSNKETDTKKMRCPWHINASCPKNKNPSSAVFINKVINEHNHELNIDAILFEHEKRFNKEMIDDIKFLTQHCRMGATNQRRYLEGFDRDRQNILLVQRLVVDKSKDSHVWFFKQILKATNIQPTVILTDSDPAIDAAAEIIMSDAEEDHIDSSKVTIQQLLDVVEQSNVNKIWEIKIGNSLKEKYYIQQNNKPITYLYAIDKEKIDHAKQRINILEQKALYDTLHGIYKKAIQKALQSKSSSRRLIEVLQEFTNENVELSSKDS</sequence>
<dbReference type="PANTHER" id="PTHR31669:SF251">
    <property type="entry name" value="PROTEIN FAR1-RELATED SEQUENCE"/>
    <property type="match status" value="1"/>
</dbReference>
<dbReference type="AlphaFoldDB" id="A0A9N9GV01"/>
<evidence type="ECO:0000313" key="2">
    <source>
        <dbReference type="Proteomes" id="UP000789759"/>
    </source>
</evidence>